<proteinExistence type="predicted"/>
<evidence type="ECO:0000313" key="1">
    <source>
        <dbReference type="EMBL" id="KAJ4374824.1"/>
    </source>
</evidence>
<keyword evidence="2" id="KW-1185">Reference proteome</keyword>
<gene>
    <name evidence="1" type="ORF">N0V83_001901</name>
</gene>
<evidence type="ECO:0000313" key="2">
    <source>
        <dbReference type="Proteomes" id="UP001140560"/>
    </source>
</evidence>
<comment type="caution">
    <text evidence="1">The sequence shown here is derived from an EMBL/GenBank/DDBJ whole genome shotgun (WGS) entry which is preliminary data.</text>
</comment>
<accession>A0A9W8YDR8</accession>
<protein>
    <submittedName>
        <fullName evidence="1">Uncharacterized protein</fullName>
    </submittedName>
</protein>
<sequence>MQTLKIKDSTEARARNEIAELHQQNLKTIKEGRFSVRLEMMQAEKASTQPQPIKIEEEDADVDVQDHGFDETTLGNADQEPEAWNNLADDDVVVLAVDEDEDAGGTGEDRKAFIKQFVQKV</sequence>
<reference evidence="1" key="1">
    <citation type="submission" date="2022-10" db="EMBL/GenBank/DDBJ databases">
        <title>Tapping the CABI collections for fungal endophytes: first genome assemblies for Collariella, Neodidymelliopsis, Ascochyta clinopodiicola, Didymella pomorum, Didymosphaeria variabile, Neocosmospora piperis and Neocucurbitaria cava.</title>
        <authorList>
            <person name="Hill R."/>
        </authorList>
    </citation>
    <scope>NUCLEOTIDE SEQUENCE</scope>
    <source>
        <strain evidence="1">IMI 356814</strain>
    </source>
</reference>
<organism evidence="1 2">
    <name type="scientific">Neocucurbitaria cava</name>
    <dbReference type="NCBI Taxonomy" id="798079"/>
    <lineage>
        <taxon>Eukaryota</taxon>
        <taxon>Fungi</taxon>
        <taxon>Dikarya</taxon>
        <taxon>Ascomycota</taxon>
        <taxon>Pezizomycotina</taxon>
        <taxon>Dothideomycetes</taxon>
        <taxon>Pleosporomycetidae</taxon>
        <taxon>Pleosporales</taxon>
        <taxon>Pleosporineae</taxon>
        <taxon>Cucurbitariaceae</taxon>
        <taxon>Neocucurbitaria</taxon>
    </lineage>
</organism>
<dbReference type="Proteomes" id="UP001140560">
    <property type="component" value="Unassembled WGS sequence"/>
</dbReference>
<dbReference type="AlphaFoldDB" id="A0A9W8YDR8"/>
<dbReference type="EMBL" id="JAPEUY010000003">
    <property type="protein sequence ID" value="KAJ4374824.1"/>
    <property type="molecule type" value="Genomic_DNA"/>
</dbReference>
<name>A0A9W8YDR8_9PLEO</name>